<dbReference type="EC" id="2.7.4.8" evidence="2 9"/>
<reference evidence="11 12" key="1">
    <citation type="submission" date="2016-08" db="EMBL/GenBank/DDBJ databases">
        <title>Identification and validation of antigenic proteins from Pajaroellobacter abortibovis using de-novo genome sequence assembly and reverse vaccinology.</title>
        <authorList>
            <person name="Welly B.T."/>
            <person name="Miller M.R."/>
            <person name="Stott J.L."/>
            <person name="Blanchard M.T."/>
            <person name="Islas-Trejo A.D."/>
            <person name="O'Rourke S.M."/>
            <person name="Young A.E."/>
            <person name="Medrano J.F."/>
            <person name="Van Eenennaam A.L."/>
        </authorList>
    </citation>
    <scope>NUCLEOTIDE SEQUENCE [LARGE SCALE GENOMIC DNA]</scope>
    <source>
        <strain evidence="11 12">BTF92-0548A/99-0131</strain>
    </source>
</reference>
<evidence type="ECO:0000256" key="3">
    <source>
        <dbReference type="ARBA" id="ARBA00016296"/>
    </source>
</evidence>
<comment type="catalytic activity">
    <reaction evidence="9">
        <text>GMP + ATP = GDP + ADP</text>
        <dbReference type="Rhea" id="RHEA:20780"/>
        <dbReference type="ChEBI" id="CHEBI:30616"/>
        <dbReference type="ChEBI" id="CHEBI:58115"/>
        <dbReference type="ChEBI" id="CHEBI:58189"/>
        <dbReference type="ChEBI" id="CHEBI:456216"/>
        <dbReference type="EC" id="2.7.4.8"/>
    </reaction>
</comment>
<dbReference type="GO" id="GO:0004385">
    <property type="term" value="F:GMP kinase activity"/>
    <property type="evidence" value="ECO:0007669"/>
    <property type="project" value="UniProtKB-UniRule"/>
</dbReference>
<dbReference type="PANTHER" id="PTHR23117:SF13">
    <property type="entry name" value="GUANYLATE KINASE"/>
    <property type="match status" value="1"/>
</dbReference>
<comment type="similarity">
    <text evidence="1 9">Belongs to the guanylate kinase family.</text>
</comment>
<keyword evidence="12" id="KW-1185">Reference proteome</keyword>
<evidence type="ECO:0000259" key="10">
    <source>
        <dbReference type="PROSITE" id="PS50052"/>
    </source>
</evidence>
<dbReference type="CDD" id="cd00071">
    <property type="entry name" value="GMPK"/>
    <property type="match status" value="1"/>
</dbReference>
<dbReference type="SUPFAM" id="SSF52540">
    <property type="entry name" value="P-loop containing nucleoside triphosphate hydrolases"/>
    <property type="match status" value="1"/>
</dbReference>
<dbReference type="AlphaFoldDB" id="A0A1L6MXD6"/>
<keyword evidence="4 9" id="KW-0808">Transferase</keyword>
<dbReference type="Gene3D" id="3.30.63.10">
    <property type="entry name" value="Guanylate Kinase phosphate binding domain"/>
    <property type="match status" value="1"/>
</dbReference>
<evidence type="ECO:0000256" key="5">
    <source>
        <dbReference type="ARBA" id="ARBA00022741"/>
    </source>
</evidence>
<dbReference type="GO" id="GO:0005524">
    <property type="term" value="F:ATP binding"/>
    <property type="evidence" value="ECO:0007669"/>
    <property type="project" value="UniProtKB-UniRule"/>
</dbReference>
<name>A0A1L6MXD6_9BACT</name>
<dbReference type="Pfam" id="PF00625">
    <property type="entry name" value="Guanylate_kin"/>
    <property type="match status" value="1"/>
</dbReference>
<proteinExistence type="inferred from homology"/>
<keyword evidence="5 9" id="KW-0547">Nucleotide-binding</keyword>
<evidence type="ECO:0000313" key="12">
    <source>
        <dbReference type="Proteomes" id="UP000185544"/>
    </source>
</evidence>
<accession>A0A1L6MXD6</accession>
<dbReference type="Proteomes" id="UP000185544">
    <property type="component" value="Chromosome"/>
</dbReference>
<dbReference type="KEGG" id="pabo:BCY86_05475"/>
<evidence type="ECO:0000256" key="6">
    <source>
        <dbReference type="ARBA" id="ARBA00022777"/>
    </source>
</evidence>
<comment type="function">
    <text evidence="9">Essential for recycling GMP and indirectly, cGMP.</text>
</comment>
<feature type="domain" description="Guanylate kinase-like" evidence="10">
    <location>
        <begin position="8"/>
        <end position="188"/>
    </location>
</feature>
<keyword evidence="9" id="KW-0963">Cytoplasm</keyword>
<dbReference type="HAMAP" id="MF_00328">
    <property type="entry name" value="Guanylate_kinase"/>
    <property type="match status" value="1"/>
</dbReference>
<dbReference type="PANTHER" id="PTHR23117">
    <property type="entry name" value="GUANYLATE KINASE-RELATED"/>
    <property type="match status" value="1"/>
</dbReference>
<evidence type="ECO:0000256" key="8">
    <source>
        <dbReference type="ARBA" id="ARBA00030128"/>
    </source>
</evidence>
<dbReference type="PROSITE" id="PS50052">
    <property type="entry name" value="GUANYLATE_KINASE_2"/>
    <property type="match status" value="1"/>
</dbReference>
<dbReference type="EMBL" id="CP016908">
    <property type="protein sequence ID" value="APS00190.1"/>
    <property type="molecule type" value="Genomic_DNA"/>
</dbReference>
<dbReference type="InterPro" id="IPR008144">
    <property type="entry name" value="Guanylate_kin-like_dom"/>
</dbReference>
<dbReference type="InterPro" id="IPR020590">
    <property type="entry name" value="Guanylate_kinase_CS"/>
</dbReference>
<evidence type="ECO:0000256" key="2">
    <source>
        <dbReference type="ARBA" id="ARBA00012961"/>
    </source>
</evidence>
<evidence type="ECO:0000313" key="11">
    <source>
        <dbReference type="EMBL" id="APS00190.1"/>
    </source>
</evidence>
<evidence type="ECO:0000256" key="7">
    <source>
        <dbReference type="ARBA" id="ARBA00022840"/>
    </source>
</evidence>
<dbReference type="NCBIfam" id="TIGR03263">
    <property type="entry name" value="guanyl_kin"/>
    <property type="match status" value="1"/>
</dbReference>
<evidence type="ECO:0000256" key="4">
    <source>
        <dbReference type="ARBA" id="ARBA00022679"/>
    </source>
</evidence>
<evidence type="ECO:0000256" key="1">
    <source>
        <dbReference type="ARBA" id="ARBA00005790"/>
    </source>
</evidence>
<keyword evidence="6 9" id="KW-0418">Kinase</keyword>
<dbReference type="RefSeq" id="WP_075276855.1">
    <property type="nucleotide sequence ID" value="NZ_CP016908.1"/>
</dbReference>
<dbReference type="PROSITE" id="PS00856">
    <property type="entry name" value="GUANYLATE_KINASE_1"/>
    <property type="match status" value="1"/>
</dbReference>
<dbReference type="SMART" id="SM00072">
    <property type="entry name" value="GuKc"/>
    <property type="match status" value="1"/>
</dbReference>
<protein>
    <recommendedName>
        <fullName evidence="3 9">Guanylate kinase</fullName>
        <ecNumber evidence="2 9">2.7.4.8</ecNumber>
    </recommendedName>
    <alternativeName>
        <fullName evidence="8 9">GMP kinase</fullName>
    </alternativeName>
</protein>
<evidence type="ECO:0000256" key="9">
    <source>
        <dbReference type="HAMAP-Rule" id="MF_00328"/>
    </source>
</evidence>
<dbReference type="FunFam" id="3.30.63.10:FF:000002">
    <property type="entry name" value="Guanylate kinase 1"/>
    <property type="match status" value="1"/>
</dbReference>
<dbReference type="InterPro" id="IPR027417">
    <property type="entry name" value="P-loop_NTPase"/>
</dbReference>
<sequence length="212" mass="24710">MILDSSEFLLIVLSSPSGAGKTTLTNRLKEHFQDLQFSISHTTRPPRTTEIRGRDYHFVNRSEFEKLAEQNTFIEWAEVYGNLYGTSRDEIDRAQKIPGCRGLIFDIDYQGARRIKAQLSDVLGIFILPPSFQELEYRLKKRASETEELIQKRFAKAKLEIEHYALFDFILINHELERAFSDLCTIVQAERMRRFRQAQLAEALLHKGKIFP</sequence>
<keyword evidence="7 9" id="KW-0067">ATP-binding</keyword>
<dbReference type="OrthoDB" id="9808150at2"/>
<dbReference type="InterPro" id="IPR017665">
    <property type="entry name" value="Guanylate_kinase"/>
</dbReference>
<dbReference type="InterPro" id="IPR008145">
    <property type="entry name" value="GK/Ca_channel_bsu"/>
</dbReference>
<dbReference type="GO" id="GO:0005829">
    <property type="term" value="C:cytosol"/>
    <property type="evidence" value="ECO:0007669"/>
    <property type="project" value="TreeGrafter"/>
</dbReference>
<comment type="subcellular location">
    <subcellularLocation>
        <location evidence="9">Cytoplasm</location>
    </subcellularLocation>
</comment>
<dbReference type="STRING" id="1882918.BCY86_05475"/>
<dbReference type="Gene3D" id="3.40.50.300">
    <property type="entry name" value="P-loop containing nucleotide triphosphate hydrolases"/>
    <property type="match status" value="1"/>
</dbReference>
<feature type="binding site" evidence="9">
    <location>
        <begin position="15"/>
        <end position="22"/>
    </location>
    <ligand>
        <name>ATP</name>
        <dbReference type="ChEBI" id="CHEBI:30616"/>
    </ligand>
</feature>
<organism evidence="11 12">
    <name type="scientific">Pajaroellobacter abortibovis</name>
    <dbReference type="NCBI Taxonomy" id="1882918"/>
    <lineage>
        <taxon>Bacteria</taxon>
        <taxon>Pseudomonadati</taxon>
        <taxon>Myxococcota</taxon>
        <taxon>Polyangia</taxon>
        <taxon>Polyangiales</taxon>
        <taxon>Polyangiaceae</taxon>
    </lineage>
</organism>
<gene>
    <name evidence="9" type="primary">gmk</name>
    <name evidence="11" type="ORF">BCY86_05475</name>
</gene>